<evidence type="ECO:0000259" key="4">
    <source>
        <dbReference type="PROSITE" id="PS50835"/>
    </source>
</evidence>
<evidence type="ECO:0000256" key="1">
    <source>
        <dbReference type="ARBA" id="ARBA00022729"/>
    </source>
</evidence>
<evidence type="ECO:0000256" key="2">
    <source>
        <dbReference type="ARBA" id="ARBA00023157"/>
    </source>
</evidence>
<evidence type="ECO:0000256" key="3">
    <source>
        <dbReference type="SAM" id="MobiDB-lite"/>
    </source>
</evidence>
<dbReference type="EMBL" id="JAWDGP010004098">
    <property type="protein sequence ID" value="KAK3767879.1"/>
    <property type="molecule type" value="Genomic_DNA"/>
</dbReference>
<keyword evidence="2" id="KW-1015">Disulfide bond</keyword>
<dbReference type="GO" id="GO:0007156">
    <property type="term" value="P:homophilic cell adhesion via plasma membrane adhesion molecules"/>
    <property type="evidence" value="ECO:0007669"/>
    <property type="project" value="TreeGrafter"/>
</dbReference>
<dbReference type="GO" id="GO:0030424">
    <property type="term" value="C:axon"/>
    <property type="evidence" value="ECO:0007669"/>
    <property type="project" value="TreeGrafter"/>
</dbReference>
<dbReference type="PANTHER" id="PTHR45080:SF8">
    <property type="entry name" value="IG-LIKE DOMAIN-CONTAINING PROTEIN"/>
    <property type="match status" value="1"/>
</dbReference>
<dbReference type="InterPro" id="IPR007110">
    <property type="entry name" value="Ig-like_dom"/>
</dbReference>
<dbReference type="Proteomes" id="UP001283361">
    <property type="component" value="Unassembled WGS sequence"/>
</dbReference>
<dbReference type="GO" id="GO:0005886">
    <property type="term" value="C:plasma membrane"/>
    <property type="evidence" value="ECO:0007669"/>
    <property type="project" value="TreeGrafter"/>
</dbReference>
<accession>A0AAE1DEM6</accession>
<dbReference type="InterPro" id="IPR013098">
    <property type="entry name" value="Ig_I-set"/>
</dbReference>
<feature type="region of interest" description="Disordered" evidence="3">
    <location>
        <begin position="257"/>
        <end position="278"/>
    </location>
</feature>
<comment type="caution">
    <text evidence="5">The sequence shown here is derived from an EMBL/GenBank/DDBJ whole genome shotgun (WGS) entry which is preliminary data.</text>
</comment>
<dbReference type="PANTHER" id="PTHR45080">
    <property type="entry name" value="CONTACTIN 5"/>
    <property type="match status" value="1"/>
</dbReference>
<dbReference type="InterPro" id="IPR050958">
    <property type="entry name" value="Cell_Adh-Cytoskel_Orgn"/>
</dbReference>
<organism evidence="5 6">
    <name type="scientific">Elysia crispata</name>
    <name type="common">lettuce slug</name>
    <dbReference type="NCBI Taxonomy" id="231223"/>
    <lineage>
        <taxon>Eukaryota</taxon>
        <taxon>Metazoa</taxon>
        <taxon>Spiralia</taxon>
        <taxon>Lophotrochozoa</taxon>
        <taxon>Mollusca</taxon>
        <taxon>Gastropoda</taxon>
        <taxon>Heterobranchia</taxon>
        <taxon>Euthyneura</taxon>
        <taxon>Panpulmonata</taxon>
        <taxon>Sacoglossa</taxon>
        <taxon>Placobranchoidea</taxon>
        <taxon>Plakobranchidae</taxon>
        <taxon>Elysia</taxon>
    </lineage>
</organism>
<gene>
    <name evidence="5" type="ORF">RRG08_059208</name>
</gene>
<evidence type="ECO:0000313" key="6">
    <source>
        <dbReference type="Proteomes" id="UP001283361"/>
    </source>
</evidence>
<evidence type="ECO:0000313" key="5">
    <source>
        <dbReference type="EMBL" id="KAK3767879.1"/>
    </source>
</evidence>
<dbReference type="GO" id="GO:0050808">
    <property type="term" value="P:synapse organization"/>
    <property type="evidence" value="ECO:0007669"/>
    <property type="project" value="TreeGrafter"/>
</dbReference>
<dbReference type="Gene3D" id="2.60.40.10">
    <property type="entry name" value="Immunoglobulins"/>
    <property type="match status" value="4"/>
</dbReference>
<proteinExistence type="predicted"/>
<dbReference type="SUPFAM" id="SSF48726">
    <property type="entry name" value="Immunoglobulin"/>
    <property type="match status" value="3"/>
</dbReference>
<feature type="domain" description="Ig-like" evidence="4">
    <location>
        <begin position="481"/>
        <end position="581"/>
    </location>
</feature>
<dbReference type="PROSITE" id="PS50835">
    <property type="entry name" value="IG_LIKE"/>
    <property type="match status" value="3"/>
</dbReference>
<reference evidence="5" key="1">
    <citation type="journal article" date="2023" name="G3 (Bethesda)">
        <title>A reference genome for the long-term kleptoplast-retaining sea slug Elysia crispata morphotype clarki.</title>
        <authorList>
            <person name="Eastman K.E."/>
            <person name="Pendleton A.L."/>
            <person name="Shaikh M.A."/>
            <person name="Suttiyut T."/>
            <person name="Ogas R."/>
            <person name="Tomko P."/>
            <person name="Gavelis G."/>
            <person name="Widhalm J.R."/>
            <person name="Wisecaver J.H."/>
        </authorList>
    </citation>
    <scope>NUCLEOTIDE SEQUENCE</scope>
    <source>
        <strain evidence="5">ECLA1</strain>
    </source>
</reference>
<sequence>MYICLASDDGPLCFDCSRLKNPYACKTIKQCPKGFKCFSTYYWEPQSGDLYWDQGCKSDSFCSALPPQRTQVLLDPDSVFATVQQRGPVPRAKRFVSADDDPLRFCMSCCRDYSDYCNMLPCDHTAGSGPGQVPSGLVCLSCSGIPDPANCTNTERCAANQKCAVWSQANGMFGKGCKDDTLCQAQGNYITFGKRNTDVETVNVDKLSTPSDFTELTNIARRGTECRACCKDNFCNSLYCSTLNDLPIGVTTVATTKPPTTTPTSTTTPLITTSTSTTTTAPVTPLSVTLQPKQLSVLSGSNASFNCRVKGQPPINAIFTIVDSQNRPFPLPLCATSIVTDQEDVICDILTSQRPHGRYQVQCVAHSNQGNTVESAILEVRELTVPLSVDIHPSDTTIFPGTPASIYCRVNGSPKVSYTWIDSSTGKDVTNNSNFRTYVTANNTAVLDIMAQVSNIQAVFVCQAYNALDSVYLPFNVNTFTNITLIQGPQDITLTYGNSLPGRMSCKFESWPPANVSWFFETEMNTTIAVNESQIDTNYTGPAVASEINILPDIVKQMDIKSASCEANNGFATKSASADINLLVAAQILTPARSYTVQAGSSFSLYCEAEGSPEPQMAWTFTDEFGINKILIGANVERKGAAQSLQIDHIYDSETFTRYAKNNLKTVTAAFDVTVV</sequence>
<protein>
    <recommendedName>
        <fullName evidence="4">Ig-like domain-containing protein</fullName>
    </recommendedName>
</protein>
<dbReference type="GO" id="GO:0008046">
    <property type="term" value="F:axon guidance receptor activity"/>
    <property type="evidence" value="ECO:0007669"/>
    <property type="project" value="TreeGrafter"/>
</dbReference>
<keyword evidence="6" id="KW-1185">Reference proteome</keyword>
<dbReference type="Pfam" id="PF07679">
    <property type="entry name" value="I-set"/>
    <property type="match status" value="1"/>
</dbReference>
<dbReference type="AlphaFoldDB" id="A0AAE1DEM6"/>
<feature type="domain" description="Ig-like" evidence="4">
    <location>
        <begin position="386"/>
        <end position="478"/>
    </location>
</feature>
<name>A0AAE1DEM6_9GAST</name>
<dbReference type="InterPro" id="IPR036179">
    <property type="entry name" value="Ig-like_dom_sf"/>
</dbReference>
<keyword evidence="1" id="KW-0732">Signal</keyword>
<dbReference type="InterPro" id="IPR013783">
    <property type="entry name" value="Ig-like_fold"/>
</dbReference>
<feature type="domain" description="Ig-like" evidence="4">
    <location>
        <begin position="586"/>
        <end position="674"/>
    </location>
</feature>
<dbReference type="GO" id="GO:0043025">
    <property type="term" value="C:neuronal cell body"/>
    <property type="evidence" value="ECO:0007669"/>
    <property type="project" value="TreeGrafter"/>
</dbReference>